<dbReference type="Gene3D" id="3.40.50.720">
    <property type="entry name" value="NAD(P)-binding Rossmann-like Domain"/>
    <property type="match status" value="1"/>
</dbReference>
<evidence type="ECO:0000256" key="6">
    <source>
        <dbReference type="ARBA" id="ARBA00022963"/>
    </source>
</evidence>
<evidence type="ECO:0000256" key="1">
    <source>
        <dbReference type="ARBA" id="ARBA00005005"/>
    </source>
</evidence>
<comment type="similarity">
    <text evidence="3">In the N-terminal section; belongs to the enoyl-CoA hydratase/isomerase family.</text>
</comment>
<keyword evidence="8" id="KW-0520">NAD</keyword>
<keyword evidence="6" id="KW-0442">Lipid degradation</keyword>
<dbReference type="Gene3D" id="1.10.1040.50">
    <property type="match status" value="1"/>
</dbReference>
<name>A0ABQ1JUJ6_9GAMM</name>
<dbReference type="PROSITE" id="PS00067">
    <property type="entry name" value="3HCDH"/>
    <property type="match status" value="1"/>
</dbReference>
<comment type="catalytic activity">
    <reaction evidence="12">
        <text>a (3S)-3-hydroxyacyl-CoA + NAD(+) = a 3-oxoacyl-CoA + NADH + H(+)</text>
        <dbReference type="Rhea" id="RHEA:22432"/>
        <dbReference type="ChEBI" id="CHEBI:15378"/>
        <dbReference type="ChEBI" id="CHEBI:57318"/>
        <dbReference type="ChEBI" id="CHEBI:57540"/>
        <dbReference type="ChEBI" id="CHEBI:57945"/>
        <dbReference type="ChEBI" id="CHEBI:90726"/>
        <dbReference type="EC" id="1.1.1.35"/>
    </reaction>
</comment>
<dbReference type="InterPro" id="IPR050136">
    <property type="entry name" value="FA_oxidation_alpha_subunit"/>
</dbReference>
<keyword evidence="5" id="KW-0276">Fatty acid metabolism</keyword>
<dbReference type="InterPro" id="IPR006108">
    <property type="entry name" value="3HC_DH_C"/>
</dbReference>
<dbReference type="PANTHER" id="PTHR43612:SF3">
    <property type="entry name" value="TRIFUNCTIONAL ENZYME SUBUNIT ALPHA, MITOCHONDRIAL"/>
    <property type="match status" value="1"/>
</dbReference>
<dbReference type="SUPFAM" id="SSF52096">
    <property type="entry name" value="ClpP/crotonase"/>
    <property type="match status" value="1"/>
</dbReference>
<dbReference type="Pfam" id="PF00378">
    <property type="entry name" value="ECH_1"/>
    <property type="match status" value="1"/>
</dbReference>
<evidence type="ECO:0000313" key="17">
    <source>
        <dbReference type="Proteomes" id="UP000629025"/>
    </source>
</evidence>
<proteinExistence type="inferred from homology"/>
<dbReference type="Pfam" id="PF02737">
    <property type="entry name" value="3HCDH_N"/>
    <property type="match status" value="1"/>
</dbReference>
<keyword evidence="9" id="KW-0443">Lipid metabolism</keyword>
<dbReference type="InterPro" id="IPR018376">
    <property type="entry name" value="Enoyl-CoA_hyd/isom_CS"/>
</dbReference>
<sequence>MYSGDLLRLQRIEDNSGLVRLDICKQGSSVNSIGSAFLQELESVCELLESDASVSGLLIASTKATFVVGADIFEFPPLFNNSAAAFAAWAAQSHALFNRIENLPFPSVAAINGLALGGGLELALLADARVIAQSAKVGLPEVTLGLCPGWGGTVRASRLAGVMPALEMMLSGKPVSAAKAAELGLANQCVADAELADAALNLLKQMASAEVDYRQLRASKQNPVLDVQIDEQAFSAYLKADYPAAEAILKLVEKHADLSFEQALAAERECFVRLGQSDCAKSLVGLFINDQRVKQVGKQAAKAARPVDKLAVLGAGIMGGGIAYQAAVTGTPVILKDIRQEALELGIDTATKALDRQVAKGKMDESTKKDCLNLIEPTLEFDGFDRVGLVVEAVVENEKIKHAVLTETESKLPSEAILTSNTSTISITSLAQGLQRPENFCGMHFFNPVPMMPLVEVIRGEKSSETAVATAVACALKMGKTPIVVNDCPGFLVNRVLFPYFNAFNRLLHDGVDFQRIDRVMEAFGWPMGPAYLADVVGLDTMVHADEVLQAGYPERMGHDHKPIIEELLEQGALGQKNGRGFYDYSNGPRNKQACQAALDLIEVRVQEQIEISDQQIIDRMMIPLCLESFLCLDEGIVGSAAEVDMGLIMGIGFPKFRGGALRYIDHQGLTEFAAKVDALGDLGPLYQLPESFRLRVQSGESFF</sequence>
<dbReference type="RefSeq" id="WP_188745065.1">
    <property type="nucleotide sequence ID" value="NZ_BMIJ01000001.1"/>
</dbReference>
<keyword evidence="17" id="KW-1185">Reference proteome</keyword>
<dbReference type="InterPro" id="IPR006180">
    <property type="entry name" value="3-OHacyl-CoA_DH_CS"/>
</dbReference>
<dbReference type="InterPro" id="IPR029045">
    <property type="entry name" value="ClpP/crotonase-like_dom_sf"/>
</dbReference>
<dbReference type="InterPro" id="IPR006176">
    <property type="entry name" value="3-OHacyl-CoA_DH_NAD-bd"/>
</dbReference>
<evidence type="ECO:0000256" key="11">
    <source>
        <dbReference type="ARBA" id="ARBA00023268"/>
    </source>
</evidence>
<feature type="domain" description="3-hydroxyacyl-CoA dehydrogenase NAD binding" evidence="15">
    <location>
        <begin position="309"/>
        <end position="488"/>
    </location>
</feature>
<evidence type="ECO:0000256" key="5">
    <source>
        <dbReference type="ARBA" id="ARBA00022832"/>
    </source>
</evidence>
<evidence type="ECO:0000256" key="13">
    <source>
        <dbReference type="RuleBase" id="RU003707"/>
    </source>
</evidence>
<comment type="similarity">
    <text evidence="13">Belongs to the enoyl-CoA hydratase/isomerase family.</text>
</comment>
<dbReference type="NCBIfam" id="NF008727">
    <property type="entry name" value="PRK11730.1"/>
    <property type="match status" value="1"/>
</dbReference>
<dbReference type="SUPFAM" id="SSF51735">
    <property type="entry name" value="NAD(P)-binding Rossmann-fold domains"/>
    <property type="match status" value="1"/>
</dbReference>
<dbReference type="Gene3D" id="3.90.226.10">
    <property type="entry name" value="2-enoyl-CoA Hydratase, Chain A, domain 1"/>
    <property type="match status" value="1"/>
</dbReference>
<dbReference type="InterPro" id="IPR001753">
    <property type="entry name" value="Enoyl-CoA_hydra/iso"/>
</dbReference>
<dbReference type="Proteomes" id="UP000629025">
    <property type="component" value="Unassembled WGS sequence"/>
</dbReference>
<evidence type="ECO:0000256" key="3">
    <source>
        <dbReference type="ARBA" id="ARBA00008750"/>
    </source>
</evidence>
<dbReference type="Pfam" id="PF00725">
    <property type="entry name" value="3HCDH"/>
    <property type="match status" value="1"/>
</dbReference>
<evidence type="ECO:0000256" key="2">
    <source>
        <dbReference type="ARBA" id="ARBA00007005"/>
    </source>
</evidence>
<keyword evidence="11" id="KW-0511">Multifunctional enzyme</keyword>
<feature type="domain" description="3-hydroxyacyl-CoA dehydrogenase C-terminal" evidence="14">
    <location>
        <begin position="490"/>
        <end position="585"/>
    </location>
</feature>
<keyword evidence="7" id="KW-0560">Oxidoreductase</keyword>
<evidence type="ECO:0000259" key="14">
    <source>
        <dbReference type="Pfam" id="PF00725"/>
    </source>
</evidence>
<evidence type="ECO:0000259" key="15">
    <source>
        <dbReference type="Pfam" id="PF02737"/>
    </source>
</evidence>
<dbReference type="InterPro" id="IPR036291">
    <property type="entry name" value="NAD(P)-bd_dom_sf"/>
</dbReference>
<reference evidence="17" key="1">
    <citation type="journal article" date="2019" name="Int. J. Syst. Evol. Microbiol.">
        <title>The Global Catalogue of Microorganisms (GCM) 10K type strain sequencing project: providing services to taxonomists for standard genome sequencing and annotation.</title>
        <authorList>
            <consortium name="The Broad Institute Genomics Platform"/>
            <consortium name="The Broad Institute Genome Sequencing Center for Infectious Disease"/>
            <person name="Wu L."/>
            <person name="Ma J."/>
        </authorList>
    </citation>
    <scope>NUCLEOTIDE SEQUENCE [LARGE SCALE GENOMIC DNA]</scope>
    <source>
        <strain evidence="17">CGMCC 1.15341</strain>
    </source>
</reference>
<evidence type="ECO:0000256" key="7">
    <source>
        <dbReference type="ARBA" id="ARBA00023002"/>
    </source>
</evidence>
<accession>A0ABQ1JUJ6</accession>
<evidence type="ECO:0000256" key="10">
    <source>
        <dbReference type="ARBA" id="ARBA00023239"/>
    </source>
</evidence>
<evidence type="ECO:0000256" key="8">
    <source>
        <dbReference type="ARBA" id="ARBA00023027"/>
    </source>
</evidence>
<dbReference type="EC" id="4.2.1.17" evidence="4"/>
<comment type="caution">
    <text evidence="16">The sequence shown here is derived from an EMBL/GenBank/DDBJ whole genome shotgun (WGS) entry which is preliminary data.</text>
</comment>
<evidence type="ECO:0000256" key="9">
    <source>
        <dbReference type="ARBA" id="ARBA00023098"/>
    </source>
</evidence>
<dbReference type="CDD" id="cd06558">
    <property type="entry name" value="crotonase-like"/>
    <property type="match status" value="1"/>
</dbReference>
<evidence type="ECO:0000256" key="4">
    <source>
        <dbReference type="ARBA" id="ARBA00012076"/>
    </source>
</evidence>
<dbReference type="EMBL" id="BMIJ01000001">
    <property type="protein sequence ID" value="GGB78440.1"/>
    <property type="molecule type" value="Genomic_DNA"/>
</dbReference>
<dbReference type="SUPFAM" id="SSF48179">
    <property type="entry name" value="6-phosphogluconate dehydrogenase C-terminal domain-like"/>
    <property type="match status" value="2"/>
</dbReference>
<gene>
    <name evidence="16" type="primary">fadB</name>
    <name evidence="16" type="ORF">GCM10011352_00020</name>
</gene>
<keyword evidence="10" id="KW-0456">Lyase</keyword>
<protein>
    <recommendedName>
        <fullName evidence="4">enoyl-CoA hydratase</fullName>
        <ecNumber evidence="4">4.2.1.17</ecNumber>
    </recommendedName>
</protein>
<comment type="similarity">
    <text evidence="2">In the central section; belongs to the 3-hydroxyacyl-CoA dehydrogenase family.</text>
</comment>
<evidence type="ECO:0000313" key="16">
    <source>
        <dbReference type="EMBL" id="GGB78440.1"/>
    </source>
</evidence>
<organism evidence="16 17">
    <name type="scientific">Marinobacterium zhoushanense</name>
    <dbReference type="NCBI Taxonomy" id="1679163"/>
    <lineage>
        <taxon>Bacteria</taxon>
        <taxon>Pseudomonadati</taxon>
        <taxon>Pseudomonadota</taxon>
        <taxon>Gammaproteobacteria</taxon>
        <taxon>Oceanospirillales</taxon>
        <taxon>Oceanospirillaceae</taxon>
        <taxon>Marinobacterium</taxon>
    </lineage>
</organism>
<dbReference type="PANTHER" id="PTHR43612">
    <property type="entry name" value="TRIFUNCTIONAL ENZYME SUBUNIT ALPHA"/>
    <property type="match status" value="1"/>
</dbReference>
<comment type="pathway">
    <text evidence="1">Lipid metabolism; fatty acid beta-oxidation.</text>
</comment>
<evidence type="ECO:0000256" key="12">
    <source>
        <dbReference type="ARBA" id="ARBA00049556"/>
    </source>
</evidence>
<dbReference type="PROSITE" id="PS00166">
    <property type="entry name" value="ENOYL_COA_HYDRATASE"/>
    <property type="match status" value="1"/>
</dbReference>
<dbReference type="InterPro" id="IPR008927">
    <property type="entry name" value="6-PGluconate_DH-like_C_sf"/>
</dbReference>